<protein>
    <submittedName>
        <fullName evidence="1">Uncharacterized protein</fullName>
    </submittedName>
</protein>
<dbReference type="Gene3D" id="2.40.320.10">
    <property type="entry name" value="Hypothetical Protein Pfu-838710-001"/>
    <property type="match status" value="1"/>
</dbReference>
<comment type="caution">
    <text evidence="1">The sequence shown here is derived from an EMBL/GenBank/DDBJ whole genome shotgun (WGS) entry which is preliminary data.</text>
</comment>
<gene>
    <name evidence="1" type="ORF">IAA62_01815</name>
</gene>
<evidence type="ECO:0000313" key="1">
    <source>
        <dbReference type="EMBL" id="HIV01277.1"/>
    </source>
</evidence>
<sequence>MNKITKFYTISMLPSSVQRRNPHDESLLFLNSTEENTTKVIHTKFGERSYYIYSGEERVFEKHGIDDALYFALSNKGKIREVKKEVFQIEINGKNALHFKYKGSLFGLEVVKINFDSEEDALNFKRPTWIKDELKNKFFEKELGKFTNREKE</sequence>
<reference evidence="1" key="2">
    <citation type="journal article" date="2021" name="PeerJ">
        <title>Extensive microbial diversity within the chicken gut microbiome revealed by metagenomics and culture.</title>
        <authorList>
            <person name="Gilroy R."/>
            <person name="Ravi A."/>
            <person name="Getino M."/>
            <person name="Pursley I."/>
            <person name="Horton D.L."/>
            <person name="Alikhan N.F."/>
            <person name="Baker D."/>
            <person name="Gharbi K."/>
            <person name="Hall N."/>
            <person name="Watson M."/>
            <person name="Adriaenssens E.M."/>
            <person name="Foster-Nyarko E."/>
            <person name="Jarju S."/>
            <person name="Secka A."/>
            <person name="Antonio M."/>
            <person name="Oren A."/>
            <person name="Chaudhuri R.R."/>
            <person name="La Ragione R."/>
            <person name="Hildebrand F."/>
            <person name="Pallen M.J."/>
        </authorList>
    </citation>
    <scope>NUCLEOTIDE SEQUENCE</scope>
    <source>
        <strain evidence="1">CHK186-9395</strain>
    </source>
</reference>
<organism evidence="1 2">
    <name type="scientific">Candidatus Caccopulliclostridium gallistercoris</name>
    <dbReference type="NCBI Taxonomy" id="2840719"/>
    <lineage>
        <taxon>Bacteria</taxon>
        <taxon>Bacillati</taxon>
        <taxon>Bacillota</taxon>
        <taxon>Clostridia</taxon>
        <taxon>Candidatus Caccopulliclostridium</taxon>
    </lineage>
</organism>
<name>A0A9D1NDT8_9FIRM</name>
<accession>A0A9D1NDT8</accession>
<evidence type="ECO:0000313" key="2">
    <source>
        <dbReference type="Proteomes" id="UP000886861"/>
    </source>
</evidence>
<dbReference type="Proteomes" id="UP000886861">
    <property type="component" value="Unassembled WGS sequence"/>
</dbReference>
<proteinExistence type="predicted"/>
<reference evidence="1" key="1">
    <citation type="submission" date="2020-10" db="EMBL/GenBank/DDBJ databases">
        <authorList>
            <person name="Gilroy R."/>
        </authorList>
    </citation>
    <scope>NUCLEOTIDE SEQUENCE</scope>
    <source>
        <strain evidence="1">CHK186-9395</strain>
    </source>
</reference>
<dbReference type="EMBL" id="DVOJ01000006">
    <property type="protein sequence ID" value="HIV01277.1"/>
    <property type="molecule type" value="Genomic_DNA"/>
</dbReference>
<dbReference type="AlphaFoldDB" id="A0A9D1NDT8"/>